<feature type="region of interest" description="Disordered" evidence="1">
    <location>
        <begin position="1"/>
        <end position="20"/>
    </location>
</feature>
<dbReference type="RefSeq" id="WP_212657476.1">
    <property type="nucleotide sequence ID" value="NZ_JAGXTP010000001.1"/>
</dbReference>
<dbReference type="Proteomes" id="UP000678281">
    <property type="component" value="Unassembled WGS sequence"/>
</dbReference>
<keyword evidence="2" id="KW-0282">Flagellum</keyword>
<evidence type="ECO:0000313" key="2">
    <source>
        <dbReference type="EMBL" id="MBS3847887.1"/>
    </source>
</evidence>
<organism evidence="2 3">
    <name type="scientific">Devosia litorisediminis</name>
    <dbReference type="NCBI Taxonomy" id="2829817"/>
    <lineage>
        <taxon>Bacteria</taxon>
        <taxon>Pseudomonadati</taxon>
        <taxon>Pseudomonadota</taxon>
        <taxon>Alphaproteobacteria</taxon>
        <taxon>Hyphomicrobiales</taxon>
        <taxon>Devosiaceae</taxon>
        <taxon>Devosia</taxon>
    </lineage>
</organism>
<sequence>MYQQGAQAYQQTTKAVENPRERESALLMKAAAGIQRVKDEWETGTREELKVALTFNRKLWTIFMSSVTKEDSPLPHEIRQNIANLGLFILNETREILLEPAPAAQRLDVLVRLNRQIATGLRGS</sequence>
<evidence type="ECO:0000313" key="3">
    <source>
        <dbReference type="Proteomes" id="UP000678281"/>
    </source>
</evidence>
<evidence type="ECO:0000256" key="1">
    <source>
        <dbReference type="SAM" id="MobiDB-lite"/>
    </source>
</evidence>
<dbReference type="NCBIfam" id="NF009435">
    <property type="entry name" value="PRK12794.1"/>
    <property type="match status" value="1"/>
</dbReference>
<dbReference type="EMBL" id="JAGXTP010000001">
    <property type="protein sequence ID" value="MBS3847887.1"/>
    <property type="molecule type" value="Genomic_DNA"/>
</dbReference>
<proteinExistence type="predicted"/>
<protein>
    <submittedName>
        <fullName evidence="2">Flagellar biosynthesis regulator FlaF</fullName>
    </submittedName>
</protein>
<keyword evidence="2" id="KW-0966">Cell projection</keyword>
<dbReference type="InterPro" id="IPR010845">
    <property type="entry name" value="FlaF"/>
</dbReference>
<accession>A0A942E992</accession>
<comment type="caution">
    <text evidence="2">The sequence shown here is derived from an EMBL/GenBank/DDBJ whole genome shotgun (WGS) entry which is preliminary data.</text>
</comment>
<gene>
    <name evidence="2" type="primary">flaF</name>
    <name evidence="2" type="ORF">KD146_04165</name>
</gene>
<keyword evidence="3" id="KW-1185">Reference proteome</keyword>
<keyword evidence="2" id="KW-0969">Cilium</keyword>
<dbReference type="Pfam" id="PF07309">
    <property type="entry name" value="FlaF"/>
    <property type="match status" value="1"/>
</dbReference>
<dbReference type="AlphaFoldDB" id="A0A942E992"/>
<feature type="compositionally biased region" description="Low complexity" evidence="1">
    <location>
        <begin position="1"/>
        <end position="13"/>
    </location>
</feature>
<name>A0A942E992_9HYPH</name>
<dbReference type="GO" id="GO:0044781">
    <property type="term" value="P:bacterial-type flagellum organization"/>
    <property type="evidence" value="ECO:0007669"/>
    <property type="project" value="InterPro"/>
</dbReference>
<reference evidence="2" key="1">
    <citation type="submission" date="2021-04" db="EMBL/GenBank/DDBJ databases">
        <title>Devosia litorisediminis sp. nov., isolated from a sand dune.</title>
        <authorList>
            <person name="Park S."/>
            <person name="Yoon J.-H."/>
        </authorList>
    </citation>
    <scope>NUCLEOTIDE SEQUENCE</scope>
    <source>
        <strain evidence="2">BSSL-BM10</strain>
    </source>
</reference>